<feature type="domain" description="Peptidase S1" evidence="9">
    <location>
        <begin position="53"/>
        <end position="287"/>
    </location>
</feature>
<dbReference type="GO" id="GO:0090729">
    <property type="term" value="F:toxin activity"/>
    <property type="evidence" value="ECO:0007669"/>
    <property type="project" value="UniProtKB-KW"/>
</dbReference>
<dbReference type="RefSeq" id="XP_026730236.1">
    <property type="nucleotide sequence ID" value="XM_026874435.1"/>
</dbReference>
<name>A0A7E5VPZ7_TRINI</name>
<evidence type="ECO:0000259" key="9">
    <source>
        <dbReference type="PROSITE" id="PS50240"/>
    </source>
</evidence>
<dbReference type="AlphaFoldDB" id="A0A7E5VPZ7"/>
<dbReference type="GO" id="GO:0006508">
    <property type="term" value="P:proteolysis"/>
    <property type="evidence" value="ECO:0007669"/>
    <property type="project" value="UniProtKB-KW"/>
</dbReference>
<dbReference type="Proteomes" id="UP000322000">
    <property type="component" value="Chromosome 7"/>
</dbReference>
<dbReference type="InterPro" id="IPR051333">
    <property type="entry name" value="CLIP_Serine_Protease"/>
</dbReference>
<keyword evidence="7" id="KW-0378">Hydrolase</keyword>
<dbReference type="InParanoid" id="A0A7E5VPZ7"/>
<dbReference type="PROSITE" id="PS00135">
    <property type="entry name" value="TRYPSIN_SER"/>
    <property type="match status" value="1"/>
</dbReference>
<feature type="signal peptide" evidence="8">
    <location>
        <begin position="1"/>
        <end position="18"/>
    </location>
</feature>
<evidence type="ECO:0000313" key="10">
    <source>
        <dbReference type="Proteomes" id="UP000322000"/>
    </source>
</evidence>
<dbReference type="PROSITE" id="PS00134">
    <property type="entry name" value="TRYPSIN_HIS"/>
    <property type="match status" value="1"/>
</dbReference>
<proteinExistence type="predicted"/>
<dbReference type="SMART" id="SM00020">
    <property type="entry name" value="Tryp_SPc"/>
    <property type="match status" value="1"/>
</dbReference>
<dbReference type="SUPFAM" id="SSF50494">
    <property type="entry name" value="Trypsin-like serine proteases"/>
    <property type="match status" value="1"/>
</dbReference>
<dbReference type="GO" id="GO:0005576">
    <property type="term" value="C:extracellular region"/>
    <property type="evidence" value="ECO:0007669"/>
    <property type="project" value="UniProtKB-SubCell"/>
</dbReference>
<protein>
    <submittedName>
        <fullName evidence="11">Brachyurin-like</fullName>
    </submittedName>
</protein>
<keyword evidence="7" id="KW-0720">Serine protease</keyword>
<dbReference type="InterPro" id="IPR009003">
    <property type="entry name" value="Peptidase_S1_PA"/>
</dbReference>
<comment type="subcellular location">
    <subcellularLocation>
        <location evidence="1">Secreted</location>
        <location evidence="1">Extracellular space</location>
    </subcellularLocation>
</comment>
<evidence type="ECO:0000256" key="1">
    <source>
        <dbReference type="ARBA" id="ARBA00004239"/>
    </source>
</evidence>
<evidence type="ECO:0000256" key="5">
    <source>
        <dbReference type="ARBA" id="ARBA00055534"/>
    </source>
</evidence>
<dbReference type="PRINTS" id="PR00722">
    <property type="entry name" value="CHYMOTRYPSIN"/>
</dbReference>
<evidence type="ECO:0000256" key="2">
    <source>
        <dbReference type="ARBA" id="ARBA00022656"/>
    </source>
</evidence>
<comment type="function">
    <text evidence="5">Fibrinolytic activity; shows preferential cleavage of Arg-Gly bonds in all three fibrinogen chains. Contact with the caterpillars causes severe bleeding, due the anticoagulant effect of the protein.</text>
</comment>
<dbReference type="OrthoDB" id="5565075at2759"/>
<keyword evidence="6" id="KW-1205">Fibrinolytic toxin</keyword>
<keyword evidence="8" id="KW-0732">Signal</keyword>
<evidence type="ECO:0000256" key="8">
    <source>
        <dbReference type="SAM" id="SignalP"/>
    </source>
</evidence>
<reference evidence="11" key="1">
    <citation type="submission" date="2025-08" db="UniProtKB">
        <authorList>
            <consortium name="RefSeq"/>
        </authorList>
    </citation>
    <scope>IDENTIFICATION</scope>
</reference>
<dbReference type="GO" id="GO:0004252">
    <property type="term" value="F:serine-type endopeptidase activity"/>
    <property type="evidence" value="ECO:0007669"/>
    <property type="project" value="InterPro"/>
</dbReference>
<dbReference type="KEGG" id="tnl:113495613"/>
<evidence type="ECO:0000256" key="6">
    <source>
        <dbReference type="ARBA" id="ARBA00084094"/>
    </source>
</evidence>
<dbReference type="InterPro" id="IPR001314">
    <property type="entry name" value="Peptidase_S1A"/>
</dbReference>
<dbReference type="PANTHER" id="PTHR24260">
    <property type="match status" value="1"/>
</dbReference>
<evidence type="ECO:0000256" key="3">
    <source>
        <dbReference type="ARBA" id="ARBA00023157"/>
    </source>
</evidence>
<evidence type="ECO:0000256" key="7">
    <source>
        <dbReference type="RuleBase" id="RU363034"/>
    </source>
</evidence>
<dbReference type="InterPro" id="IPR018114">
    <property type="entry name" value="TRYPSIN_HIS"/>
</dbReference>
<dbReference type="GeneID" id="113495613"/>
<sequence length="287" mass="30652">MRLLISVVYLALATTVSADETFDINDAVYNYHARIGIPEANRIRESENRQNKVVGGSITDVKYVPYQAGLVIEIIPSFTSVCGGSLISATRVLTAAHCKNDGFITASIFTVVLGSNTLFRGGLRIVTNDVVIHPRWDPRIVANDIAVIRINPVCFTDVIQPINLPSVRDIFNDFVDYNAVVSGYGITADGSFVSDNQVISSVTVPVITNNECRAFYANFITSSIICTSGAGGKGACRGDSGGPLAATIADKPVLIGLSSFGSSISCSQGFPSAFTRITSFVTWIHTI</sequence>
<evidence type="ECO:0000256" key="4">
    <source>
        <dbReference type="ARBA" id="ARBA00023240"/>
    </source>
</evidence>
<dbReference type="Pfam" id="PF00089">
    <property type="entry name" value="Trypsin"/>
    <property type="match status" value="1"/>
</dbReference>
<dbReference type="FunCoup" id="A0A7E5VPZ7">
    <property type="interactions" value="94"/>
</dbReference>
<dbReference type="InterPro" id="IPR043504">
    <property type="entry name" value="Peptidase_S1_PA_chymotrypsin"/>
</dbReference>
<feature type="chain" id="PRO_5028992757" evidence="8">
    <location>
        <begin position="19"/>
        <end position="287"/>
    </location>
</feature>
<dbReference type="Gene3D" id="2.40.10.10">
    <property type="entry name" value="Trypsin-like serine proteases"/>
    <property type="match status" value="2"/>
</dbReference>
<keyword evidence="7" id="KW-0645">Protease</keyword>
<keyword evidence="3" id="KW-1015">Disulfide bond</keyword>
<evidence type="ECO:0000313" key="11">
    <source>
        <dbReference type="RefSeq" id="XP_026730236.1"/>
    </source>
</evidence>
<dbReference type="InterPro" id="IPR001254">
    <property type="entry name" value="Trypsin_dom"/>
</dbReference>
<gene>
    <name evidence="11" type="primary">LOC113495613</name>
</gene>
<dbReference type="InterPro" id="IPR033116">
    <property type="entry name" value="TRYPSIN_SER"/>
</dbReference>
<dbReference type="CDD" id="cd00190">
    <property type="entry name" value="Tryp_SPc"/>
    <property type="match status" value="1"/>
</dbReference>
<dbReference type="FunFam" id="2.40.10.10:FF:000068">
    <property type="entry name" value="transmembrane protease serine 2"/>
    <property type="match status" value="1"/>
</dbReference>
<accession>A0A7E5VPZ7</accession>
<organism evidence="10 11">
    <name type="scientific">Trichoplusia ni</name>
    <name type="common">Cabbage looper</name>
    <dbReference type="NCBI Taxonomy" id="7111"/>
    <lineage>
        <taxon>Eukaryota</taxon>
        <taxon>Metazoa</taxon>
        <taxon>Ecdysozoa</taxon>
        <taxon>Arthropoda</taxon>
        <taxon>Hexapoda</taxon>
        <taxon>Insecta</taxon>
        <taxon>Pterygota</taxon>
        <taxon>Neoptera</taxon>
        <taxon>Endopterygota</taxon>
        <taxon>Lepidoptera</taxon>
        <taxon>Glossata</taxon>
        <taxon>Ditrysia</taxon>
        <taxon>Noctuoidea</taxon>
        <taxon>Noctuidae</taxon>
        <taxon>Plusiinae</taxon>
        <taxon>Trichoplusia</taxon>
    </lineage>
</organism>
<keyword evidence="4" id="KW-1199">Hemostasis impairing toxin</keyword>
<keyword evidence="2" id="KW-0800">Toxin</keyword>
<dbReference type="PROSITE" id="PS50240">
    <property type="entry name" value="TRYPSIN_DOM"/>
    <property type="match status" value="1"/>
</dbReference>
<keyword evidence="10" id="KW-1185">Reference proteome</keyword>
<dbReference type="PANTHER" id="PTHR24260:SF134">
    <property type="entry name" value="AT07769P-RELATED"/>
    <property type="match status" value="1"/>
</dbReference>